<dbReference type="Gene3D" id="3.90.79.10">
    <property type="entry name" value="Nucleoside Triphosphate Pyrophosphohydrolase"/>
    <property type="match status" value="1"/>
</dbReference>
<keyword evidence="5" id="KW-0378">Hydrolase</keyword>
<reference evidence="10" key="1">
    <citation type="journal article" date="2019" name="Int. J. Syst. Evol. Microbiol.">
        <title>The Global Catalogue of Microorganisms (GCM) 10K type strain sequencing project: providing services to taxonomists for standard genome sequencing and annotation.</title>
        <authorList>
            <consortium name="The Broad Institute Genomics Platform"/>
            <consortium name="The Broad Institute Genome Sequencing Center for Infectious Disease"/>
            <person name="Wu L."/>
            <person name="Ma J."/>
        </authorList>
    </citation>
    <scope>NUCLEOTIDE SEQUENCE [LARGE SCALE GENOMIC DNA]</scope>
    <source>
        <strain evidence="10">CECT 8288</strain>
    </source>
</reference>
<evidence type="ECO:0000256" key="3">
    <source>
        <dbReference type="ARBA" id="ARBA00007275"/>
    </source>
</evidence>
<feature type="domain" description="Nudix hydrolase" evidence="8">
    <location>
        <begin position="38"/>
        <end position="167"/>
    </location>
</feature>
<evidence type="ECO:0000313" key="10">
    <source>
        <dbReference type="Proteomes" id="UP001595710"/>
    </source>
</evidence>
<evidence type="ECO:0000256" key="1">
    <source>
        <dbReference type="ARBA" id="ARBA00000847"/>
    </source>
</evidence>
<evidence type="ECO:0000256" key="5">
    <source>
        <dbReference type="ARBA" id="ARBA00022801"/>
    </source>
</evidence>
<evidence type="ECO:0000256" key="7">
    <source>
        <dbReference type="ARBA" id="ARBA00032272"/>
    </source>
</evidence>
<dbReference type="RefSeq" id="WP_377362785.1">
    <property type="nucleotide sequence ID" value="NZ_JBHRYN010000010.1"/>
</dbReference>
<dbReference type="PANTHER" id="PTHR11839">
    <property type="entry name" value="UDP/ADP-SUGAR PYROPHOSPHATASE"/>
    <property type="match status" value="1"/>
</dbReference>
<gene>
    <name evidence="9" type="ORF">ACFOND_08655</name>
</gene>
<comment type="cofactor">
    <cofactor evidence="2">
        <name>Mg(2+)</name>
        <dbReference type="ChEBI" id="CHEBI:18420"/>
    </cofactor>
</comment>
<dbReference type="PANTHER" id="PTHR11839:SF18">
    <property type="entry name" value="NUDIX HYDROLASE DOMAIN-CONTAINING PROTEIN"/>
    <property type="match status" value="1"/>
</dbReference>
<dbReference type="InterPro" id="IPR015797">
    <property type="entry name" value="NUDIX_hydrolase-like_dom_sf"/>
</dbReference>
<evidence type="ECO:0000259" key="8">
    <source>
        <dbReference type="PROSITE" id="PS51462"/>
    </source>
</evidence>
<dbReference type="InterPro" id="IPR000086">
    <property type="entry name" value="NUDIX_hydrolase_dom"/>
</dbReference>
<organism evidence="9 10">
    <name type="scientific">Reinekea marina</name>
    <dbReference type="NCBI Taxonomy" id="1310421"/>
    <lineage>
        <taxon>Bacteria</taxon>
        <taxon>Pseudomonadati</taxon>
        <taxon>Pseudomonadota</taxon>
        <taxon>Gammaproteobacteria</taxon>
        <taxon>Oceanospirillales</taxon>
        <taxon>Saccharospirillaceae</taxon>
        <taxon>Reinekea</taxon>
    </lineage>
</organism>
<accession>A0ABV7WTD9</accession>
<protein>
    <recommendedName>
        <fullName evidence="4">GDP-mannose pyrophosphatase</fullName>
    </recommendedName>
    <alternativeName>
        <fullName evidence="6">GDP-mannose hydrolase</fullName>
    </alternativeName>
    <alternativeName>
        <fullName evidence="7">GDPMK</fullName>
    </alternativeName>
</protein>
<dbReference type="SUPFAM" id="SSF55811">
    <property type="entry name" value="Nudix"/>
    <property type="match status" value="1"/>
</dbReference>
<dbReference type="Proteomes" id="UP001595710">
    <property type="component" value="Unassembled WGS sequence"/>
</dbReference>
<evidence type="ECO:0000256" key="6">
    <source>
        <dbReference type="ARBA" id="ARBA00032162"/>
    </source>
</evidence>
<dbReference type="CDD" id="cd24161">
    <property type="entry name" value="NUDIX_ADPRase_Ndx2"/>
    <property type="match status" value="1"/>
</dbReference>
<dbReference type="PROSITE" id="PS51462">
    <property type="entry name" value="NUDIX"/>
    <property type="match status" value="1"/>
</dbReference>
<evidence type="ECO:0000256" key="2">
    <source>
        <dbReference type="ARBA" id="ARBA00001946"/>
    </source>
</evidence>
<proteinExistence type="inferred from homology"/>
<comment type="catalytic activity">
    <reaction evidence="1">
        <text>GDP-alpha-D-mannose + H2O = alpha-D-mannose 1-phosphate + GMP + 2 H(+)</text>
        <dbReference type="Rhea" id="RHEA:27978"/>
        <dbReference type="ChEBI" id="CHEBI:15377"/>
        <dbReference type="ChEBI" id="CHEBI:15378"/>
        <dbReference type="ChEBI" id="CHEBI:57527"/>
        <dbReference type="ChEBI" id="CHEBI:58115"/>
        <dbReference type="ChEBI" id="CHEBI:58409"/>
    </reaction>
</comment>
<dbReference type="EMBL" id="JBHRYN010000010">
    <property type="protein sequence ID" value="MFC3701705.1"/>
    <property type="molecule type" value="Genomic_DNA"/>
</dbReference>
<evidence type="ECO:0000256" key="4">
    <source>
        <dbReference type="ARBA" id="ARBA00016377"/>
    </source>
</evidence>
<name>A0ABV7WTD9_9GAMM</name>
<keyword evidence="10" id="KW-1185">Reference proteome</keyword>
<evidence type="ECO:0000313" key="9">
    <source>
        <dbReference type="EMBL" id="MFC3701705.1"/>
    </source>
</evidence>
<comment type="caution">
    <text evidence="9">The sequence shown here is derived from an EMBL/GenBank/DDBJ whole genome shotgun (WGS) entry which is preliminary data.</text>
</comment>
<comment type="similarity">
    <text evidence="3">Belongs to the Nudix hydrolase family. NudK subfamily.</text>
</comment>
<sequence>MFKVINSKEIYKNKWMRLREDIIERANGVKGIYTVVEKNDFAVIIAIENGMLQLVTQYRHPIQERSLELPMGAWPEKPNANPLDLALGELQEETGYKANHIEKLGFQYVDNGASTVGAHIFYATDLEFVGKNLDEEEADLESCELSVKDFESKIVSGEVTDATTIAAFALAKLKGFV</sequence>